<protein>
    <submittedName>
        <fullName evidence="1">Uncharacterized protein</fullName>
    </submittedName>
</protein>
<evidence type="ECO:0000313" key="1">
    <source>
        <dbReference type="EMBL" id="OLS64200.1"/>
    </source>
</evidence>
<proteinExistence type="predicted"/>
<gene>
    <name evidence="1" type="ORF">PSEMO_07450</name>
</gene>
<sequence>MKKIVPVTSTDRQRPTTAHTHFGSCNNTHPHMFSVCAGISIEDALAHLAMTLVAASETNFQVCELAGTRVRSLAWTTQHSLEMCQALVDSLLRGKVVVGCLVGSHRCIGIYTSLVRARMLGLRWICRSAACPRRAALRPLNLPHRISGALRPSRRCIQNRFPQPSSCGMVLGPQCGPSRASLAPT</sequence>
<accession>A0A1Q9R9S9</accession>
<reference evidence="1 2" key="1">
    <citation type="submission" date="2016-10" db="EMBL/GenBank/DDBJ databases">
        <title>Genome Sequence of Pseudomonas putida GM4FR.</title>
        <authorList>
            <person name="Poehlein A."/>
            <person name="Wemheuer F."/>
            <person name="Hollensteiner J."/>
            <person name="Wemheuer B."/>
        </authorList>
    </citation>
    <scope>NUCLEOTIDE SEQUENCE [LARGE SCALE GENOMIC DNA]</scope>
    <source>
        <strain evidence="1 2">GM4FR</strain>
    </source>
</reference>
<dbReference type="Proteomes" id="UP000186736">
    <property type="component" value="Unassembled WGS sequence"/>
</dbReference>
<comment type="caution">
    <text evidence="1">The sequence shown here is derived from an EMBL/GenBank/DDBJ whole genome shotgun (WGS) entry which is preliminary data.</text>
</comment>
<organism evidence="1 2">
    <name type="scientific">Pseudomonas putida</name>
    <name type="common">Arthrobacter siderocapsulatus</name>
    <dbReference type="NCBI Taxonomy" id="303"/>
    <lineage>
        <taxon>Bacteria</taxon>
        <taxon>Pseudomonadati</taxon>
        <taxon>Pseudomonadota</taxon>
        <taxon>Gammaproteobacteria</taxon>
        <taxon>Pseudomonadales</taxon>
        <taxon>Pseudomonadaceae</taxon>
        <taxon>Pseudomonas</taxon>
    </lineage>
</organism>
<name>A0A1Q9R9S9_PSEPU</name>
<evidence type="ECO:0000313" key="2">
    <source>
        <dbReference type="Proteomes" id="UP000186736"/>
    </source>
</evidence>
<dbReference type="EMBL" id="MKZO01000007">
    <property type="protein sequence ID" value="OLS64200.1"/>
    <property type="molecule type" value="Genomic_DNA"/>
</dbReference>
<dbReference type="AlphaFoldDB" id="A0A1Q9R9S9"/>